<comment type="caution">
    <text evidence="6">The sequence shown here is derived from an EMBL/GenBank/DDBJ whole genome shotgun (WGS) entry which is preliminary data.</text>
</comment>
<evidence type="ECO:0000259" key="5">
    <source>
        <dbReference type="PROSITE" id="PS00028"/>
    </source>
</evidence>
<protein>
    <submittedName>
        <fullName evidence="6">tRNA dimethylallyltransferase, mitochondrial</fullName>
    </submittedName>
</protein>
<dbReference type="InterPro" id="IPR013087">
    <property type="entry name" value="Znf_C2H2_type"/>
</dbReference>
<dbReference type="AlphaFoldDB" id="A0A1W0WNW5"/>
<dbReference type="GO" id="GO:0005739">
    <property type="term" value="C:mitochondrion"/>
    <property type="evidence" value="ECO:0007669"/>
    <property type="project" value="TreeGrafter"/>
</dbReference>
<feature type="domain" description="C2H2-type" evidence="5">
    <location>
        <begin position="426"/>
        <end position="448"/>
    </location>
</feature>
<comment type="similarity">
    <text evidence="1">Belongs to the IPP transferase family.</text>
</comment>
<dbReference type="PROSITE" id="PS00028">
    <property type="entry name" value="ZINC_FINGER_C2H2_1"/>
    <property type="match status" value="1"/>
</dbReference>
<dbReference type="InterPro" id="IPR027417">
    <property type="entry name" value="P-loop_NTPase"/>
</dbReference>
<dbReference type="Proteomes" id="UP000192578">
    <property type="component" value="Unassembled WGS sequence"/>
</dbReference>
<dbReference type="Gene3D" id="3.40.50.300">
    <property type="entry name" value="P-loop containing nucleotide triphosphate hydrolases"/>
    <property type="match status" value="1"/>
</dbReference>
<accession>A0A1W0WNW5</accession>
<name>A0A1W0WNW5_HYPEX</name>
<keyword evidence="7" id="KW-1185">Reference proteome</keyword>
<proteinExistence type="inferred from homology"/>
<dbReference type="Pfam" id="PF01715">
    <property type="entry name" value="IPPT"/>
    <property type="match status" value="1"/>
</dbReference>
<organism evidence="6 7">
    <name type="scientific">Hypsibius exemplaris</name>
    <name type="common">Freshwater tardigrade</name>
    <dbReference type="NCBI Taxonomy" id="2072580"/>
    <lineage>
        <taxon>Eukaryota</taxon>
        <taxon>Metazoa</taxon>
        <taxon>Ecdysozoa</taxon>
        <taxon>Tardigrada</taxon>
        <taxon>Eutardigrada</taxon>
        <taxon>Parachela</taxon>
        <taxon>Hypsibioidea</taxon>
        <taxon>Hypsibiidae</taxon>
        <taxon>Hypsibius</taxon>
    </lineage>
</organism>
<dbReference type="SUPFAM" id="SSF52540">
    <property type="entry name" value="P-loop containing nucleoside triphosphate hydrolases"/>
    <property type="match status" value="2"/>
</dbReference>
<dbReference type="PANTHER" id="PTHR11088:SF89">
    <property type="entry name" value="TRNA DIMETHYLALLYLTRANSFERASE"/>
    <property type="match status" value="1"/>
</dbReference>
<keyword evidence="4" id="KW-0067">ATP-binding</keyword>
<dbReference type="GO" id="GO:0005524">
    <property type="term" value="F:ATP binding"/>
    <property type="evidence" value="ECO:0007669"/>
    <property type="project" value="UniProtKB-KW"/>
</dbReference>
<keyword evidence="2" id="KW-0808">Transferase</keyword>
<dbReference type="HAMAP" id="MF_00185">
    <property type="entry name" value="IPP_trans"/>
    <property type="match status" value="1"/>
</dbReference>
<dbReference type="SUPFAM" id="SSF57667">
    <property type="entry name" value="beta-beta-alpha zinc fingers"/>
    <property type="match status" value="1"/>
</dbReference>
<dbReference type="InterPro" id="IPR036236">
    <property type="entry name" value="Znf_C2H2_sf"/>
</dbReference>
<dbReference type="PANTHER" id="PTHR11088">
    <property type="entry name" value="TRNA DIMETHYLALLYLTRANSFERASE"/>
    <property type="match status" value="1"/>
</dbReference>
<dbReference type="EMBL" id="MTYJ01000069">
    <property type="protein sequence ID" value="OQV16905.1"/>
    <property type="molecule type" value="Genomic_DNA"/>
</dbReference>
<evidence type="ECO:0000313" key="7">
    <source>
        <dbReference type="Proteomes" id="UP000192578"/>
    </source>
</evidence>
<dbReference type="OrthoDB" id="775260at2759"/>
<evidence type="ECO:0000256" key="3">
    <source>
        <dbReference type="ARBA" id="ARBA00022741"/>
    </source>
</evidence>
<evidence type="ECO:0000256" key="4">
    <source>
        <dbReference type="ARBA" id="ARBA00022840"/>
    </source>
</evidence>
<sequence length="485" mass="54139">MNALLLGKSVATTFLRKMQTLPVVVVLGATGTGKSKLAIALARHFNGEIINADSMQVYQGLDIVTNKVTADEQSGVPHHLLGVVDPLKRFSVVDFRNRCLPIIDSLRSRQKLPVLVGGTHYYIESVLWNVLMEQSNTRDSDALVLDDQLENVVAGAADEDVLPPSEDNEEDMIAGYSRTALLNPEVNFADTPSAKLHKLLKIVDPAAADELHPGDKRKIMRSLQVYAQHRQTHSDLLAAQRAASGGSSLGGPLRYADALLFWLQCDETVLEKRLDARVDQMIEAGLVRELLHFHEQLAGRSLPYTQGIFQSIGFKELHDYLVLPAEERHSEHAQLLLQTGIDEIKRRTKHYARKQNQWIENRFLKRGKDRQLPPLFALDASELSNWESVESLAVAVMRSAVNGEPYPTQPLTQQLKEEVVKVTNHCAVCDRVFVQLSQWKDHMASNTHKRRANSKRKKEKALITLPESVPTAVIPQSSWASTISG</sequence>
<dbReference type="InterPro" id="IPR039657">
    <property type="entry name" value="Dimethylallyltransferase"/>
</dbReference>
<dbReference type="Gene3D" id="3.30.160.60">
    <property type="entry name" value="Classic Zinc Finger"/>
    <property type="match status" value="1"/>
</dbReference>
<reference evidence="7" key="1">
    <citation type="submission" date="2017-01" db="EMBL/GenBank/DDBJ databases">
        <title>Comparative genomics of anhydrobiosis in the tardigrade Hypsibius dujardini.</title>
        <authorList>
            <person name="Yoshida Y."/>
            <person name="Koutsovoulos G."/>
            <person name="Laetsch D."/>
            <person name="Stevens L."/>
            <person name="Kumar S."/>
            <person name="Horikawa D."/>
            <person name="Ishino K."/>
            <person name="Komine S."/>
            <person name="Tomita M."/>
            <person name="Blaxter M."/>
            <person name="Arakawa K."/>
        </authorList>
    </citation>
    <scope>NUCLEOTIDE SEQUENCE [LARGE SCALE GENOMIC DNA]</scope>
    <source>
        <strain evidence="7">Z151</strain>
    </source>
</reference>
<evidence type="ECO:0000313" key="6">
    <source>
        <dbReference type="EMBL" id="OQV16905.1"/>
    </source>
</evidence>
<evidence type="ECO:0000256" key="1">
    <source>
        <dbReference type="ARBA" id="ARBA00005842"/>
    </source>
</evidence>
<evidence type="ECO:0000256" key="2">
    <source>
        <dbReference type="ARBA" id="ARBA00022679"/>
    </source>
</evidence>
<keyword evidence="3" id="KW-0547">Nucleotide-binding</keyword>
<dbReference type="InterPro" id="IPR018022">
    <property type="entry name" value="IPT"/>
</dbReference>
<gene>
    <name evidence="6" type="ORF">BV898_09075</name>
</gene>
<dbReference type="GO" id="GO:0052381">
    <property type="term" value="F:tRNA dimethylallyltransferase activity"/>
    <property type="evidence" value="ECO:0007669"/>
    <property type="project" value="InterPro"/>
</dbReference>
<dbReference type="GO" id="GO:0006400">
    <property type="term" value="P:tRNA modification"/>
    <property type="evidence" value="ECO:0007669"/>
    <property type="project" value="TreeGrafter"/>
</dbReference>
<dbReference type="Gene3D" id="1.10.20.140">
    <property type="match status" value="1"/>
</dbReference>